<feature type="transmembrane region" description="Helical" evidence="2">
    <location>
        <begin position="86"/>
        <end position="105"/>
    </location>
</feature>
<dbReference type="RefSeq" id="WP_175371301.1">
    <property type="nucleotide sequence ID" value="NZ_JABWCS010000203.1"/>
</dbReference>
<evidence type="ECO:0000313" key="5">
    <source>
        <dbReference type="Proteomes" id="UP000564806"/>
    </source>
</evidence>
<evidence type="ECO:0000256" key="1">
    <source>
        <dbReference type="ARBA" id="ARBA00022801"/>
    </source>
</evidence>
<dbReference type="SUPFAM" id="SSF53474">
    <property type="entry name" value="alpha/beta-Hydrolases"/>
    <property type="match status" value="1"/>
</dbReference>
<dbReference type="InterPro" id="IPR049492">
    <property type="entry name" value="BD-FAE-like_dom"/>
</dbReference>
<name>A0A850EIK1_9BACL</name>
<feature type="domain" description="BD-FAE-like" evidence="3">
    <location>
        <begin position="149"/>
        <end position="354"/>
    </location>
</feature>
<dbReference type="AlphaFoldDB" id="A0A850EIK1"/>
<dbReference type="Gene3D" id="3.40.50.1820">
    <property type="entry name" value="alpha/beta hydrolase"/>
    <property type="match status" value="1"/>
</dbReference>
<keyword evidence="1 4" id="KW-0378">Hydrolase</keyword>
<dbReference type="Proteomes" id="UP000564806">
    <property type="component" value="Unassembled WGS sequence"/>
</dbReference>
<feature type="transmembrane region" description="Helical" evidence="2">
    <location>
        <begin position="50"/>
        <end position="74"/>
    </location>
</feature>
<dbReference type="GO" id="GO:0016787">
    <property type="term" value="F:hydrolase activity"/>
    <property type="evidence" value="ECO:0007669"/>
    <property type="project" value="UniProtKB-KW"/>
</dbReference>
<keyword evidence="2" id="KW-0812">Transmembrane</keyword>
<dbReference type="Pfam" id="PF20434">
    <property type="entry name" value="BD-FAE"/>
    <property type="match status" value="1"/>
</dbReference>
<protein>
    <submittedName>
        <fullName evidence="4">Alpha/beta hydrolase</fullName>
    </submittedName>
</protein>
<reference evidence="4" key="1">
    <citation type="submission" date="2020-06" db="EMBL/GenBank/DDBJ databases">
        <title>Paenibacillus sp. nov., isolated from soil.</title>
        <authorList>
            <person name="Seo Y.L."/>
        </authorList>
    </citation>
    <scope>NUCLEOTIDE SEQUENCE [LARGE SCALE GENOMIC DNA]</scope>
    <source>
        <strain evidence="4">JW14</strain>
    </source>
</reference>
<dbReference type="InterPro" id="IPR029058">
    <property type="entry name" value="AB_hydrolase_fold"/>
</dbReference>
<comment type="caution">
    <text evidence="4">The sequence shown here is derived from an EMBL/GenBank/DDBJ whole genome shotgun (WGS) entry which is preliminary data.</text>
</comment>
<keyword evidence="5" id="KW-1185">Reference proteome</keyword>
<dbReference type="EMBL" id="JABWCS010000203">
    <property type="protein sequence ID" value="NUU60728.1"/>
    <property type="molecule type" value="Genomic_DNA"/>
</dbReference>
<feature type="transmembrane region" description="Helical" evidence="2">
    <location>
        <begin position="12"/>
        <end position="38"/>
    </location>
</feature>
<keyword evidence="2" id="KW-0472">Membrane</keyword>
<keyword evidence="2" id="KW-1133">Transmembrane helix</keyword>
<organism evidence="4 5">
    <name type="scientific">Paenibacillus agri</name>
    <dbReference type="NCBI Taxonomy" id="2744309"/>
    <lineage>
        <taxon>Bacteria</taxon>
        <taxon>Bacillati</taxon>
        <taxon>Bacillota</taxon>
        <taxon>Bacilli</taxon>
        <taxon>Bacillales</taxon>
        <taxon>Paenibacillaceae</taxon>
        <taxon>Paenibacillus</taxon>
    </lineage>
</organism>
<evidence type="ECO:0000259" key="3">
    <source>
        <dbReference type="Pfam" id="PF20434"/>
    </source>
</evidence>
<dbReference type="PANTHER" id="PTHR48081">
    <property type="entry name" value="AB HYDROLASE SUPERFAMILY PROTEIN C4A8.06C"/>
    <property type="match status" value="1"/>
</dbReference>
<sequence>MTTNHVSSLLINILRSIVLIIGGLVSIVVVFAALTLFVPDKGNSLITIGIMTWSILGPLFAVASLVVVIVTFVLRKKVKRRFANTTVVLSVLALLSSSGIVGNFIKATYDNGGSINVLSTIWPFSTKPAVPDITETYQVADGKELKAFVYKPRIQTIAAPIIMYIHGGGWISGQGSDLSSIMRWYADQGWLVVSVDYRLASDQYATWDKAPADVAYALAWVSKHAEEWGGDNNRLIVMGDSAGGNLAINLGWAAATNEAMHDGPDSITIPKPRAVVAGYPVVNPGYSYDYGQKWWNDQSPKDFTADYIGGSPTEHPERLSAISSLTYATPSAPPTLIVAAENDDFIPAQGTYEVVQKAKDMGVNITLRKFPSTHHGFDVIPGTLGDMAKKSVVAQFLKEQGLGPTTGRRDKNDIMKYHSKRQGSYYEN</sequence>
<proteinExistence type="predicted"/>
<evidence type="ECO:0000313" key="4">
    <source>
        <dbReference type="EMBL" id="NUU60728.1"/>
    </source>
</evidence>
<accession>A0A850EIK1</accession>
<dbReference type="InterPro" id="IPR050300">
    <property type="entry name" value="GDXG_lipolytic_enzyme"/>
</dbReference>
<evidence type="ECO:0000256" key="2">
    <source>
        <dbReference type="SAM" id="Phobius"/>
    </source>
</evidence>
<gene>
    <name evidence="4" type="ORF">HPT30_10265</name>
</gene>